<dbReference type="RefSeq" id="WP_165118900.1">
    <property type="nucleotide sequence ID" value="NZ_JAAKZG010000006.1"/>
</dbReference>
<evidence type="ECO:0000313" key="14">
    <source>
        <dbReference type="EMBL" id="NGN42513.1"/>
    </source>
</evidence>
<dbReference type="CDD" id="cd00757">
    <property type="entry name" value="ThiF_MoeB_HesA_family"/>
    <property type="match status" value="1"/>
</dbReference>
<proteinExistence type="inferred from homology"/>
<dbReference type="GO" id="GO:0005829">
    <property type="term" value="C:cytosol"/>
    <property type="evidence" value="ECO:0007669"/>
    <property type="project" value="TreeGrafter"/>
</dbReference>
<evidence type="ECO:0000313" key="15">
    <source>
        <dbReference type="Proteomes" id="UP000481252"/>
    </source>
</evidence>
<dbReference type="GO" id="GO:0008146">
    <property type="term" value="F:sulfotransferase activity"/>
    <property type="evidence" value="ECO:0007669"/>
    <property type="project" value="TreeGrafter"/>
</dbReference>
<evidence type="ECO:0000256" key="9">
    <source>
        <dbReference type="ARBA" id="ARBA00073635"/>
    </source>
</evidence>
<dbReference type="GO" id="GO:0008641">
    <property type="term" value="F:ubiquitin-like modifier activating enzyme activity"/>
    <property type="evidence" value="ECO:0007669"/>
    <property type="project" value="InterPro"/>
</dbReference>
<dbReference type="Pfam" id="PF00899">
    <property type="entry name" value="ThiF"/>
    <property type="match status" value="1"/>
</dbReference>
<evidence type="ECO:0000256" key="10">
    <source>
        <dbReference type="ARBA" id="ARBA00075110"/>
    </source>
</evidence>
<comment type="caution">
    <text evidence="14">The sequence shown here is derived from an EMBL/GenBank/DDBJ whole genome shotgun (WGS) entry which is preliminary data.</text>
</comment>
<reference evidence="14 15" key="1">
    <citation type="submission" date="2020-02" db="EMBL/GenBank/DDBJ databases">
        <title>Genome sequence of the type strain CGMCC 1.15528 of Mesorhizobium zhangyense.</title>
        <authorList>
            <person name="Gao J."/>
            <person name="Sun J."/>
        </authorList>
    </citation>
    <scope>NUCLEOTIDE SEQUENCE [LARGE SCALE GENOMIC DNA]</scope>
    <source>
        <strain evidence="14 15">CGMCC 1.15528</strain>
    </source>
</reference>
<dbReference type="Proteomes" id="UP000481252">
    <property type="component" value="Unassembled WGS sequence"/>
</dbReference>
<comment type="subunit">
    <text evidence="7">Homodimer. Forms a stable heterotetrameric complex of 2 MoeB and 2 MoaD during adenylation of MoaD.</text>
</comment>
<name>A0A7C9RB36_9HYPH</name>
<evidence type="ECO:0000259" key="13">
    <source>
        <dbReference type="Pfam" id="PF00899"/>
    </source>
</evidence>
<keyword evidence="3" id="KW-0547">Nucleotide-binding</keyword>
<keyword evidence="14" id="KW-0548">Nucleotidyltransferase</keyword>
<dbReference type="FunFam" id="3.40.50.720:FF:000033">
    <property type="entry name" value="Adenylyltransferase and sulfurtransferase MOCS3"/>
    <property type="match status" value="1"/>
</dbReference>
<dbReference type="Gene3D" id="3.40.50.720">
    <property type="entry name" value="NAD(P)-binding Rossmann-like Domain"/>
    <property type="match status" value="1"/>
</dbReference>
<dbReference type="AlphaFoldDB" id="A0A7C9RB36"/>
<gene>
    <name evidence="14" type="ORF">G6N74_15700</name>
</gene>
<evidence type="ECO:0000256" key="2">
    <source>
        <dbReference type="ARBA" id="ARBA00022679"/>
    </source>
</evidence>
<evidence type="ECO:0000256" key="11">
    <source>
        <dbReference type="ARBA" id="ARBA00075328"/>
    </source>
</evidence>
<keyword evidence="4" id="KW-0067">ATP-binding</keyword>
<dbReference type="NCBIfam" id="NF004281">
    <property type="entry name" value="PRK05690.1"/>
    <property type="match status" value="1"/>
</dbReference>
<accession>A0A7C9RB36</accession>
<dbReference type="GO" id="GO:0005524">
    <property type="term" value="F:ATP binding"/>
    <property type="evidence" value="ECO:0007669"/>
    <property type="project" value="UniProtKB-KW"/>
</dbReference>
<evidence type="ECO:0000256" key="4">
    <source>
        <dbReference type="ARBA" id="ARBA00022840"/>
    </source>
</evidence>
<evidence type="ECO:0000256" key="6">
    <source>
        <dbReference type="ARBA" id="ARBA00055169"/>
    </source>
</evidence>
<evidence type="ECO:0000256" key="5">
    <source>
        <dbReference type="ARBA" id="ARBA00052218"/>
    </source>
</evidence>
<dbReference type="EMBL" id="JAAKZG010000006">
    <property type="protein sequence ID" value="NGN42513.1"/>
    <property type="molecule type" value="Genomic_DNA"/>
</dbReference>
<dbReference type="GO" id="GO:0061605">
    <property type="term" value="F:molybdopterin-synthase adenylyltransferase activity"/>
    <property type="evidence" value="ECO:0007669"/>
    <property type="project" value="UniProtKB-EC"/>
</dbReference>
<evidence type="ECO:0000256" key="8">
    <source>
        <dbReference type="ARBA" id="ARBA00066884"/>
    </source>
</evidence>
<keyword evidence="15" id="KW-1185">Reference proteome</keyword>
<protein>
    <recommendedName>
        <fullName evidence="9">Molybdopterin-synthase adenylyltransferase</fullName>
        <ecNumber evidence="8">2.7.7.80</ecNumber>
    </recommendedName>
    <alternativeName>
        <fullName evidence="12">MoaD protein adenylase</fullName>
    </alternativeName>
    <alternativeName>
        <fullName evidence="10">Molybdopterin-converting factor subunit 1 adenylase</fullName>
    </alternativeName>
    <alternativeName>
        <fullName evidence="11">Sulfur carrier protein MoaD adenylyltransferase</fullName>
    </alternativeName>
</protein>
<dbReference type="PANTHER" id="PTHR10953:SF102">
    <property type="entry name" value="ADENYLYLTRANSFERASE AND SULFURTRANSFERASE MOCS3"/>
    <property type="match status" value="1"/>
</dbReference>
<dbReference type="InterPro" id="IPR000594">
    <property type="entry name" value="ThiF_NAD_FAD-bd"/>
</dbReference>
<organism evidence="14 15">
    <name type="scientific">Mesorhizobium zhangyense</name>
    <dbReference type="NCBI Taxonomy" id="1776730"/>
    <lineage>
        <taxon>Bacteria</taxon>
        <taxon>Pseudomonadati</taxon>
        <taxon>Pseudomonadota</taxon>
        <taxon>Alphaproteobacteria</taxon>
        <taxon>Hyphomicrobiales</taxon>
        <taxon>Phyllobacteriaceae</taxon>
        <taxon>Mesorhizobium</taxon>
    </lineage>
</organism>
<dbReference type="GO" id="GO:0004792">
    <property type="term" value="F:thiosulfate-cyanide sulfurtransferase activity"/>
    <property type="evidence" value="ECO:0007669"/>
    <property type="project" value="TreeGrafter"/>
</dbReference>
<evidence type="ECO:0000256" key="3">
    <source>
        <dbReference type="ARBA" id="ARBA00022741"/>
    </source>
</evidence>
<dbReference type="EC" id="2.7.7.80" evidence="8"/>
<comment type="function">
    <text evidence="6">Catalyzes the adenylation by ATP of the carboxyl group of the C-terminal glycine of sulfur carrier protein MoaD.</text>
</comment>
<sequence>MNVSSPPPLNDEELERYARHIVLPEIGGAGQQKLKRARVLVIGAGGLGAPVLQYLAAAGVGTLGIVDDDTVSLSNLQRQVIHDTGAIGMSKLESAKASLHRINPNVSVELQNLRLSEGNAPDLIASYDMVADGSDNFETRYAVADACAATGRPLVHAAVGRFDGSITVLKPFETNAKGVQNPSYRDLFPEAPPAGLVPSCAEAGIVGALTGVIGTLQAMEVIKLITGIGEPLVGRLLLYDALAARFDTMRYKRPA</sequence>
<feature type="domain" description="THIF-type NAD/FAD binding fold" evidence="13">
    <location>
        <begin position="17"/>
        <end position="252"/>
    </location>
</feature>
<comment type="catalytic activity">
    <reaction evidence="5">
        <text>[molybdopterin-synthase sulfur-carrier protein]-C-terminal Gly-Gly + ATP + H(+) = [molybdopterin-synthase sulfur-carrier protein]-C-terminal Gly-Gly-AMP + diphosphate</text>
        <dbReference type="Rhea" id="RHEA:43616"/>
        <dbReference type="Rhea" id="RHEA-COMP:12159"/>
        <dbReference type="Rhea" id="RHEA-COMP:12202"/>
        <dbReference type="ChEBI" id="CHEBI:15378"/>
        <dbReference type="ChEBI" id="CHEBI:30616"/>
        <dbReference type="ChEBI" id="CHEBI:33019"/>
        <dbReference type="ChEBI" id="CHEBI:90618"/>
        <dbReference type="ChEBI" id="CHEBI:90778"/>
        <dbReference type="EC" id="2.7.7.80"/>
    </reaction>
</comment>
<comment type="similarity">
    <text evidence="1">Belongs to the HesA/MoeB/ThiF family.</text>
</comment>
<evidence type="ECO:0000256" key="7">
    <source>
        <dbReference type="ARBA" id="ARBA00063809"/>
    </source>
</evidence>
<evidence type="ECO:0000256" key="1">
    <source>
        <dbReference type="ARBA" id="ARBA00009919"/>
    </source>
</evidence>
<keyword evidence="2 14" id="KW-0808">Transferase</keyword>
<dbReference type="InterPro" id="IPR035985">
    <property type="entry name" value="Ubiquitin-activating_enz"/>
</dbReference>
<dbReference type="PANTHER" id="PTHR10953">
    <property type="entry name" value="UBIQUITIN-ACTIVATING ENZYME E1"/>
    <property type="match status" value="1"/>
</dbReference>
<dbReference type="SUPFAM" id="SSF69572">
    <property type="entry name" value="Activating enzymes of the ubiquitin-like proteins"/>
    <property type="match status" value="1"/>
</dbReference>
<dbReference type="InterPro" id="IPR045886">
    <property type="entry name" value="ThiF/MoeB/HesA"/>
</dbReference>
<evidence type="ECO:0000256" key="12">
    <source>
        <dbReference type="ARBA" id="ARBA00078531"/>
    </source>
</evidence>